<proteinExistence type="predicted"/>
<dbReference type="EMBL" id="WOCD01000003">
    <property type="protein sequence ID" value="MUH72015.1"/>
    <property type="molecule type" value="Genomic_DNA"/>
</dbReference>
<sequence>MKIDLQNKTKVENGVIESFWFENSHIGLPKTRFHRLILPLTAFDSGLDYDEQPTKTEIVLDWYKLVLIDPSVLDGLNLNHATYPEAEGSVYIGCSHNWCDVKELKISKNQNGSYTVAGEIDIEFENEGVGKNETFTFQTYCEYFET</sequence>
<reference evidence="1 2" key="1">
    <citation type="submission" date="2019-11" db="EMBL/GenBank/DDBJ databases">
        <title>P. haliotis isolates from Z. marina roots.</title>
        <authorList>
            <person name="Cohen M."/>
            <person name="Jospin G."/>
            <person name="Eisen J.A."/>
            <person name="Coil D.A."/>
        </authorList>
    </citation>
    <scope>NUCLEOTIDE SEQUENCE [LARGE SCALE GENOMIC DNA]</scope>
    <source>
        <strain evidence="1 2">UCD-MCMsp1aY</strain>
    </source>
</reference>
<comment type="caution">
    <text evidence="1">The sequence shown here is derived from an EMBL/GenBank/DDBJ whole genome shotgun (WGS) entry which is preliminary data.</text>
</comment>
<dbReference type="Proteomes" id="UP000439994">
    <property type="component" value="Unassembled WGS sequence"/>
</dbReference>
<dbReference type="RefSeq" id="WP_330997726.1">
    <property type="nucleotide sequence ID" value="NZ_WOCD01000003.1"/>
</dbReference>
<organism evidence="1 2">
    <name type="scientific">Psychrosphaera haliotis</name>
    <dbReference type="NCBI Taxonomy" id="555083"/>
    <lineage>
        <taxon>Bacteria</taxon>
        <taxon>Pseudomonadati</taxon>
        <taxon>Pseudomonadota</taxon>
        <taxon>Gammaproteobacteria</taxon>
        <taxon>Alteromonadales</taxon>
        <taxon>Pseudoalteromonadaceae</taxon>
        <taxon>Psychrosphaera</taxon>
    </lineage>
</organism>
<gene>
    <name evidence="1" type="ORF">GNP35_05695</name>
</gene>
<evidence type="ECO:0000313" key="1">
    <source>
        <dbReference type="EMBL" id="MUH72015.1"/>
    </source>
</evidence>
<dbReference type="AlphaFoldDB" id="A0A6N8F633"/>
<evidence type="ECO:0000313" key="2">
    <source>
        <dbReference type="Proteomes" id="UP000439994"/>
    </source>
</evidence>
<name>A0A6N8F633_9GAMM</name>
<accession>A0A6N8F633</accession>
<protein>
    <submittedName>
        <fullName evidence="1">Uncharacterized protein</fullName>
    </submittedName>
</protein>
<keyword evidence="2" id="KW-1185">Reference proteome</keyword>